<protein>
    <submittedName>
        <fullName evidence="5">Prophage PSPPH06, DksA/TraR family C4-type zinc finger protein</fullName>
    </submittedName>
</protein>
<organism evidence="5 6">
    <name type="scientific">Pseudomonas fluorescens</name>
    <dbReference type="NCBI Taxonomy" id="294"/>
    <lineage>
        <taxon>Bacteria</taxon>
        <taxon>Pseudomonadati</taxon>
        <taxon>Pseudomonadota</taxon>
        <taxon>Gammaproteobacteria</taxon>
        <taxon>Pseudomonadales</taxon>
        <taxon>Pseudomonadaceae</taxon>
        <taxon>Pseudomonas</taxon>
    </lineage>
</organism>
<keyword evidence="2" id="KW-0863">Zinc-finger</keyword>
<dbReference type="InterPro" id="IPR000962">
    <property type="entry name" value="Znf_DskA_TraR"/>
</dbReference>
<feature type="domain" description="Zinc finger DksA/TraR C4-type" evidence="4">
    <location>
        <begin position="33"/>
        <end position="66"/>
    </location>
</feature>
<evidence type="ECO:0000256" key="2">
    <source>
        <dbReference type="ARBA" id="ARBA00022771"/>
    </source>
</evidence>
<accession>A0A379IH36</accession>
<evidence type="ECO:0000313" key="5">
    <source>
        <dbReference type="EMBL" id="SUD32716.1"/>
    </source>
</evidence>
<evidence type="ECO:0000256" key="3">
    <source>
        <dbReference type="ARBA" id="ARBA00022833"/>
    </source>
</evidence>
<name>A0A379IH36_PSEFL</name>
<proteinExistence type="predicted"/>
<dbReference type="GO" id="GO:0008270">
    <property type="term" value="F:zinc ion binding"/>
    <property type="evidence" value="ECO:0007669"/>
    <property type="project" value="UniProtKB-KW"/>
</dbReference>
<dbReference type="OrthoDB" id="962301at2"/>
<keyword evidence="1" id="KW-0479">Metal-binding</keyword>
<evidence type="ECO:0000259" key="4">
    <source>
        <dbReference type="Pfam" id="PF01258"/>
    </source>
</evidence>
<sequence>MGDWLDHAKAIEELERERSIQAQLARPRPSGPSRSHCLDCDEQIPAERQALGGVTRCTPCQTTFEKGNRR</sequence>
<gene>
    <name evidence="5" type="ORF">NCTC10392_04092</name>
</gene>
<dbReference type="Pfam" id="PF01258">
    <property type="entry name" value="zf-dskA_traR"/>
    <property type="match status" value="1"/>
</dbReference>
<keyword evidence="3" id="KW-0862">Zinc</keyword>
<reference evidence="5 6" key="1">
    <citation type="submission" date="2018-06" db="EMBL/GenBank/DDBJ databases">
        <authorList>
            <consortium name="Pathogen Informatics"/>
            <person name="Doyle S."/>
        </authorList>
    </citation>
    <scope>NUCLEOTIDE SEQUENCE [LARGE SCALE GENOMIC DNA]</scope>
    <source>
        <strain evidence="5 6">NCTC10392</strain>
    </source>
</reference>
<dbReference type="RefSeq" id="WP_038442377.1">
    <property type="nucleotide sequence ID" value="NZ_CP008896.1"/>
</dbReference>
<dbReference type="KEGG" id="pfn:HZ99_08815"/>
<evidence type="ECO:0000256" key="1">
    <source>
        <dbReference type="ARBA" id="ARBA00022723"/>
    </source>
</evidence>
<dbReference type="AlphaFoldDB" id="A0A379IH36"/>
<dbReference type="Proteomes" id="UP000255125">
    <property type="component" value="Unassembled WGS sequence"/>
</dbReference>
<evidence type="ECO:0000313" key="6">
    <source>
        <dbReference type="Proteomes" id="UP000255125"/>
    </source>
</evidence>
<dbReference type="EMBL" id="UGUS01000002">
    <property type="protein sequence ID" value="SUD32716.1"/>
    <property type="molecule type" value="Genomic_DNA"/>
</dbReference>